<accession>A0A0H4X0I9</accession>
<dbReference type="InterPro" id="IPR050087">
    <property type="entry name" value="AON_synthase_class-II"/>
</dbReference>
<dbReference type="PATRIC" id="fig|1297742.4.peg.6240"/>
<dbReference type="InterPro" id="IPR015424">
    <property type="entry name" value="PyrdxlP-dep_Trfase"/>
</dbReference>
<evidence type="ECO:0000256" key="1">
    <source>
        <dbReference type="ARBA" id="ARBA00001933"/>
    </source>
</evidence>
<dbReference type="CDD" id="cd06454">
    <property type="entry name" value="KBL_like"/>
    <property type="match status" value="1"/>
</dbReference>
<reference evidence="4 5" key="1">
    <citation type="journal article" date="2016" name="PLoS ONE">
        <title>Complete Genome Sequence and Comparative Genomics of a Novel Myxobacterium Myxococcus hansupus.</title>
        <authorList>
            <person name="Sharma G."/>
            <person name="Narwani T."/>
            <person name="Subramanian S."/>
        </authorList>
    </citation>
    <scope>NUCLEOTIDE SEQUENCE [LARGE SCALE GENOMIC DNA]</scope>
    <source>
        <strain evidence="5">mixupus</strain>
    </source>
</reference>
<dbReference type="STRING" id="1297742.A176_006148"/>
<dbReference type="GO" id="GO:0016874">
    <property type="term" value="F:ligase activity"/>
    <property type="evidence" value="ECO:0007669"/>
    <property type="project" value="UniProtKB-KW"/>
</dbReference>
<dbReference type="Proteomes" id="UP000009026">
    <property type="component" value="Chromosome"/>
</dbReference>
<comment type="cofactor">
    <cofactor evidence="1">
        <name>pyridoxal 5'-phosphate</name>
        <dbReference type="ChEBI" id="CHEBI:597326"/>
    </cofactor>
</comment>
<protein>
    <submittedName>
        <fullName evidence="4">2-amino-3-ketobutyrate coenzyme A ligase</fullName>
    </submittedName>
</protein>
<sequence length="445" mass="48391">MPACARMEATVMDLTTTALPEKNRDLAVGSARLQEVQKAVHYYVDNHHCDVIGRVFHGMPGREARVSFSPTRRDALLDSEGPRDVLHFGSYNYSGLNGHPRVVAAAEAALRRYGTTVSGVRLLNGTCELHLELERALAEFLGFEDCVTYSSGYAANLSVLSALCGEGDVVLSDMLNHQSIIDGLKLSGADIRTYRHKSLRSIEATLKKLPREQRKFIITDGVFSMDGDVADLPGLVALAESYNAFVIVDDAHATAAMGPNGRGTPAYFGLQSQVDVLTGSLSKGLPGIGGFAAGSKATIDLLRFGSNGYIFSASLPPPIAAGLLEGIRILQEQPELQERLHHNENYLRNGIRAMGLDCMNSESPIIPILMPAYEKTFELTRLLHLEGIYVNPVGYPAVSKNRTRLRINVSANLTQPDLDRFLDALDRCTRKLGLQDAPALQQTGT</sequence>
<feature type="domain" description="Aminotransferase class I/classII large" evidence="3">
    <location>
        <begin position="84"/>
        <end position="425"/>
    </location>
</feature>
<dbReference type="InterPro" id="IPR015422">
    <property type="entry name" value="PyrdxlP-dep_Trfase_small"/>
</dbReference>
<keyword evidence="4" id="KW-0436">Ligase</keyword>
<proteinExistence type="predicted"/>
<evidence type="ECO:0000313" key="4">
    <source>
        <dbReference type="EMBL" id="AKQ69236.1"/>
    </source>
</evidence>
<name>A0A0H4X0I9_9BACT</name>
<dbReference type="SUPFAM" id="SSF53383">
    <property type="entry name" value="PLP-dependent transferases"/>
    <property type="match status" value="1"/>
</dbReference>
<dbReference type="InterPro" id="IPR015421">
    <property type="entry name" value="PyrdxlP-dep_Trfase_major"/>
</dbReference>
<dbReference type="InterPro" id="IPR004839">
    <property type="entry name" value="Aminotransferase_I/II_large"/>
</dbReference>
<dbReference type="Pfam" id="PF00155">
    <property type="entry name" value="Aminotran_1_2"/>
    <property type="match status" value="1"/>
</dbReference>
<dbReference type="EMBL" id="CP012109">
    <property type="protein sequence ID" value="AKQ69236.1"/>
    <property type="molecule type" value="Genomic_DNA"/>
</dbReference>
<evidence type="ECO:0000313" key="5">
    <source>
        <dbReference type="Proteomes" id="UP000009026"/>
    </source>
</evidence>
<dbReference type="GO" id="GO:0030170">
    <property type="term" value="F:pyridoxal phosphate binding"/>
    <property type="evidence" value="ECO:0007669"/>
    <property type="project" value="InterPro"/>
</dbReference>
<evidence type="ECO:0000259" key="3">
    <source>
        <dbReference type="Pfam" id="PF00155"/>
    </source>
</evidence>
<dbReference type="KEGG" id="mym:A176_006148"/>
<dbReference type="GO" id="GO:0016740">
    <property type="term" value="F:transferase activity"/>
    <property type="evidence" value="ECO:0007669"/>
    <property type="project" value="UniProtKB-KW"/>
</dbReference>
<dbReference type="Gene3D" id="3.90.1150.10">
    <property type="entry name" value="Aspartate Aminotransferase, domain 1"/>
    <property type="match status" value="1"/>
</dbReference>
<organism evidence="4 5">
    <name type="scientific">Pseudomyxococcus hansupus</name>
    <dbReference type="NCBI Taxonomy" id="1297742"/>
    <lineage>
        <taxon>Bacteria</taxon>
        <taxon>Pseudomonadati</taxon>
        <taxon>Myxococcota</taxon>
        <taxon>Myxococcia</taxon>
        <taxon>Myxococcales</taxon>
        <taxon>Cystobacterineae</taxon>
        <taxon>Myxococcaceae</taxon>
        <taxon>Pseudomyxococcus</taxon>
    </lineage>
</organism>
<dbReference type="Gene3D" id="3.40.640.10">
    <property type="entry name" value="Type I PLP-dependent aspartate aminotransferase-like (Major domain)"/>
    <property type="match status" value="1"/>
</dbReference>
<dbReference type="PANTHER" id="PTHR13693">
    <property type="entry name" value="CLASS II AMINOTRANSFERASE/8-AMINO-7-OXONONANOATE SYNTHASE"/>
    <property type="match status" value="1"/>
</dbReference>
<gene>
    <name evidence="4" type="ORF">A176_006148</name>
</gene>
<dbReference type="AlphaFoldDB" id="A0A0H4X0I9"/>
<dbReference type="eggNOG" id="COG0156">
    <property type="taxonomic scope" value="Bacteria"/>
</dbReference>
<keyword evidence="5" id="KW-1185">Reference proteome</keyword>
<evidence type="ECO:0000256" key="2">
    <source>
        <dbReference type="ARBA" id="ARBA00022679"/>
    </source>
</evidence>
<keyword evidence="2" id="KW-0808">Transferase</keyword>